<dbReference type="Proteomes" id="UP000219068">
    <property type="component" value="Unassembled WGS sequence"/>
</dbReference>
<sequence>MTGELPKTMCSMANVLADLSGSSADWSYYGEEGCGILAVAISRLIPGGQVYVISANNGEVWGDEFPYEVTHVLYHVAGEFLDFMGARTLEDIAASFNMSGSTYSVKGPWEPDTFARQFMGSDDEKPLYGDESDIEEAILRLTDLPRSARMPSPRV</sequence>
<name>A0A285TZ12_9PROT</name>
<gene>
    <name evidence="1" type="ORF">SAMN05428964_10981</name>
</gene>
<proteinExistence type="predicted"/>
<dbReference type="AlphaFoldDB" id="A0A285TZ12"/>
<accession>A0A285TZ12</accession>
<reference evidence="1 2" key="1">
    <citation type="submission" date="2017-08" db="EMBL/GenBank/DDBJ databases">
        <authorList>
            <person name="de Groot N.N."/>
        </authorList>
    </citation>
    <scope>NUCLEOTIDE SEQUENCE [LARGE SCALE GENOMIC DNA]</scope>
    <source>
        <strain evidence="1 2">USBA 78</strain>
    </source>
</reference>
<protein>
    <submittedName>
        <fullName evidence="1">Uncharacterized protein</fullName>
    </submittedName>
</protein>
<evidence type="ECO:0000313" key="1">
    <source>
        <dbReference type="EMBL" id="SOC30530.1"/>
    </source>
</evidence>
<organism evidence="1 2">
    <name type="scientific">Thalassospira xiamenensis</name>
    <dbReference type="NCBI Taxonomy" id="220697"/>
    <lineage>
        <taxon>Bacteria</taxon>
        <taxon>Pseudomonadati</taxon>
        <taxon>Pseudomonadota</taxon>
        <taxon>Alphaproteobacteria</taxon>
        <taxon>Rhodospirillales</taxon>
        <taxon>Thalassospiraceae</taxon>
        <taxon>Thalassospira</taxon>
    </lineage>
</organism>
<evidence type="ECO:0000313" key="2">
    <source>
        <dbReference type="Proteomes" id="UP000219068"/>
    </source>
</evidence>
<dbReference type="EMBL" id="OBMM01000009">
    <property type="protein sequence ID" value="SOC30530.1"/>
    <property type="molecule type" value="Genomic_DNA"/>
</dbReference>